<feature type="domain" description="Glycosyl transferase family 1" evidence="1">
    <location>
        <begin position="187"/>
        <end position="334"/>
    </location>
</feature>
<protein>
    <submittedName>
        <fullName evidence="3">Glycosyltransferase involved in cell wall bisynthesis</fullName>
    </submittedName>
</protein>
<feature type="domain" description="Glycosyltransferase subfamily 4-like N-terminal" evidence="2">
    <location>
        <begin position="55"/>
        <end position="168"/>
    </location>
</feature>
<keyword evidence="4" id="KW-1185">Reference proteome</keyword>
<dbReference type="Proteomes" id="UP000198757">
    <property type="component" value="Unassembled WGS sequence"/>
</dbReference>
<dbReference type="STRING" id="1285928.SAMN04487894_102398"/>
<dbReference type="Pfam" id="PF13439">
    <property type="entry name" value="Glyco_transf_4"/>
    <property type="match status" value="1"/>
</dbReference>
<dbReference type="PANTHER" id="PTHR12526">
    <property type="entry name" value="GLYCOSYLTRANSFERASE"/>
    <property type="match status" value="1"/>
</dbReference>
<dbReference type="AlphaFoldDB" id="A0A1G6LNW9"/>
<dbReference type="Gene3D" id="3.40.50.2000">
    <property type="entry name" value="Glycogen Phosphorylase B"/>
    <property type="match status" value="2"/>
</dbReference>
<dbReference type="EMBL" id="FMZO01000002">
    <property type="protein sequence ID" value="SDC44406.1"/>
    <property type="molecule type" value="Genomic_DNA"/>
</dbReference>
<sequence>MINSRISARVLTIAPAYKNYRGGIGAVVNAYSNYFCPFHFVATYPEAKTRFKLGSLPVYVYACCQVVLKLLLNRNIRIVHIHGAAKGSFYRKYGVFLLSKYLFKRKVIFHSHGSELKDFYQRKTGITRRMFRHCMNNVDCIICLSPQWKLFYEHCSVPNKIVILENIVEQPACPPASASLQKLPVSFLFLGLIGNRKGVFDLIEVIRVHRDALKDAAKFYIGGNGEIEKLGRLIDEYQLRDMVEFVGWADGSKKKELLNACDVYVLPSYNEGLPISILEAMSYGKPVIATRVGGIPEVVKEGRNGFLIEPGDKAALWERIDSFVQHPEQLKEMGALSLKIVKPYFAENVMEKLQALYGELLDTV</sequence>
<evidence type="ECO:0000313" key="3">
    <source>
        <dbReference type="EMBL" id="SDC44406.1"/>
    </source>
</evidence>
<gene>
    <name evidence="3" type="ORF">SAMN04487894_102398</name>
</gene>
<reference evidence="4" key="1">
    <citation type="submission" date="2016-10" db="EMBL/GenBank/DDBJ databases">
        <authorList>
            <person name="Varghese N."/>
            <person name="Submissions S."/>
        </authorList>
    </citation>
    <scope>NUCLEOTIDE SEQUENCE [LARGE SCALE GENOMIC DNA]</scope>
    <source>
        <strain evidence="4">DSM 25811 / CCM 8410 / LMG 26954 / E90</strain>
    </source>
</reference>
<evidence type="ECO:0000313" key="4">
    <source>
        <dbReference type="Proteomes" id="UP000198757"/>
    </source>
</evidence>
<keyword evidence="3" id="KW-0808">Transferase</keyword>
<evidence type="ECO:0000259" key="2">
    <source>
        <dbReference type="Pfam" id="PF13439"/>
    </source>
</evidence>
<dbReference type="InterPro" id="IPR028098">
    <property type="entry name" value="Glyco_trans_4-like_N"/>
</dbReference>
<dbReference type="InterPro" id="IPR001296">
    <property type="entry name" value="Glyco_trans_1"/>
</dbReference>
<accession>A0A1G6LNW9</accession>
<name>A0A1G6LNW9_NIADE</name>
<proteinExistence type="predicted"/>
<dbReference type="GO" id="GO:0016757">
    <property type="term" value="F:glycosyltransferase activity"/>
    <property type="evidence" value="ECO:0007669"/>
    <property type="project" value="InterPro"/>
</dbReference>
<evidence type="ECO:0000259" key="1">
    <source>
        <dbReference type="Pfam" id="PF00534"/>
    </source>
</evidence>
<dbReference type="Pfam" id="PF00534">
    <property type="entry name" value="Glycos_transf_1"/>
    <property type="match status" value="1"/>
</dbReference>
<dbReference type="CDD" id="cd03801">
    <property type="entry name" value="GT4_PimA-like"/>
    <property type="match status" value="1"/>
</dbReference>
<dbReference type="OrthoDB" id="7560678at2"/>
<organism evidence="3 4">
    <name type="scientific">Niabella drilacis (strain DSM 25811 / CCM 8410 / CCUG 62505 / LMG 26954 / E90)</name>
    <dbReference type="NCBI Taxonomy" id="1285928"/>
    <lineage>
        <taxon>Bacteria</taxon>
        <taxon>Pseudomonadati</taxon>
        <taxon>Bacteroidota</taxon>
        <taxon>Chitinophagia</taxon>
        <taxon>Chitinophagales</taxon>
        <taxon>Chitinophagaceae</taxon>
        <taxon>Niabella</taxon>
    </lineage>
</organism>
<dbReference type="RefSeq" id="WP_090389007.1">
    <property type="nucleotide sequence ID" value="NZ_FMZO01000002.1"/>
</dbReference>
<dbReference type="PANTHER" id="PTHR12526:SF638">
    <property type="entry name" value="SPORE COAT PROTEIN SA"/>
    <property type="match status" value="1"/>
</dbReference>
<dbReference type="SUPFAM" id="SSF53756">
    <property type="entry name" value="UDP-Glycosyltransferase/glycogen phosphorylase"/>
    <property type="match status" value="1"/>
</dbReference>